<reference evidence="1" key="2">
    <citation type="journal article" date="2020" name="Microorganisms">
        <title>Osmotic Adaptation and Compatible Solute Biosynthesis of Phototrophic Bacteria as Revealed from Genome Analyses.</title>
        <authorList>
            <person name="Imhoff J.F."/>
            <person name="Rahn T."/>
            <person name="Kunzel S."/>
            <person name="Keller A."/>
            <person name="Neulinger S.C."/>
        </authorList>
    </citation>
    <scope>NUCLEOTIDE SEQUENCE</scope>
    <source>
        <strain evidence="1">IM 151</strain>
    </source>
</reference>
<proteinExistence type="predicted"/>
<gene>
    <name evidence="1" type="ORF">CKO43_03415</name>
</gene>
<accession>A0ABS1DQU3</accession>
<evidence type="ECO:0000313" key="1">
    <source>
        <dbReference type="EMBL" id="MBK1711828.1"/>
    </source>
</evidence>
<protein>
    <submittedName>
        <fullName evidence="1">Uncharacterized protein</fullName>
    </submittedName>
</protein>
<dbReference type="EMBL" id="NRRU01000007">
    <property type="protein sequence ID" value="MBK1711828.1"/>
    <property type="molecule type" value="Genomic_DNA"/>
</dbReference>
<sequence length="117" mass="13031">MITAAMLQLVHEAGEAVLILVDGLTERDFRRSRLTRAEARRQLLVVARTLASLPAAAQERLSEIDFDGWRYVGSALLEDGPGADDAAWFAAESLLPATLGWLKVHRQETPQLFEFRV</sequence>
<name>A0ABS1DQU3_RUBGE</name>
<keyword evidence="2" id="KW-1185">Reference proteome</keyword>
<dbReference type="RefSeq" id="WP_200377838.1">
    <property type="nucleotide sequence ID" value="NZ_NRRU01000007.1"/>
</dbReference>
<comment type="caution">
    <text evidence="1">The sequence shown here is derived from an EMBL/GenBank/DDBJ whole genome shotgun (WGS) entry which is preliminary data.</text>
</comment>
<organism evidence="1 2">
    <name type="scientific">Rubrivivax gelatinosus</name>
    <name type="common">Rhodocyclus gelatinosus</name>
    <name type="synonym">Rhodopseudomonas gelatinosa</name>
    <dbReference type="NCBI Taxonomy" id="28068"/>
    <lineage>
        <taxon>Bacteria</taxon>
        <taxon>Pseudomonadati</taxon>
        <taxon>Pseudomonadota</taxon>
        <taxon>Betaproteobacteria</taxon>
        <taxon>Burkholderiales</taxon>
        <taxon>Sphaerotilaceae</taxon>
        <taxon>Rubrivivax</taxon>
    </lineage>
</organism>
<dbReference type="Proteomes" id="UP001041814">
    <property type="component" value="Unassembled WGS sequence"/>
</dbReference>
<reference evidence="1" key="1">
    <citation type="submission" date="2017-08" db="EMBL/GenBank/DDBJ databases">
        <authorList>
            <person name="Imhoff J.F."/>
            <person name="Rahn T."/>
            <person name="Kuenzel S."/>
            <person name="Neulinger S.C."/>
        </authorList>
    </citation>
    <scope>NUCLEOTIDE SEQUENCE</scope>
    <source>
        <strain evidence="1">IM 151</strain>
    </source>
</reference>
<evidence type="ECO:0000313" key="2">
    <source>
        <dbReference type="Proteomes" id="UP001041814"/>
    </source>
</evidence>